<proteinExistence type="predicted"/>
<gene>
    <name evidence="1" type="ORF">LOD99_6489</name>
</gene>
<name>A0AAV7JMF2_9METZ</name>
<evidence type="ECO:0000313" key="1">
    <source>
        <dbReference type="EMBL" id="KAI6649699.1"/>
    </source>
</evidence>
<protein>
    <submittedName>
        <fullName evidence="1">Uncharacterized protein</fullName>
    </submittedName>
</protein>
<dbReference type="SUPFAM" id="SSF63825">
    <property type="entry name" value="YWTD domain"/>
    <property type="match status" value="1"/>
</dbReference>
<comment type="caution">
    <text evidence="1">The sequence shown here is derived from an EMBL/GenBank/DDBJ whole genome shotgun (WGS) entry which is preliminary data.</text>
</comment>
<accession>A0AAV7JMF2</accession>
<organism evidence="1 2">
    <name type="scientific">Oopsacas minuta</name>
    <dbReference type="NCBI Taxonomy" id="111878"/>
    <lineage>
        <taxon>Eukaryota</taxon>
        <taxon>Metazoa</taxon>
        <taxon>Porifera</taxon>
        <taxon>Hexactinellida</taxon>
        <taxon>Hexasterophora</taxon>
        <taxon>Lyssacinosida</taxon>
        <taxon>Leucopsacidae</taxon>
        <taxon>Oopsacas</taxon>
    </lineage>
</organism>
<dbReference type="AlphaFoldDB" id="A0AAV7JMF2"/>
<dbReference type="Proteomes" id="UP001165289">
    <property type="component" value="Unassembled WGS sequence"/>
</dbReference>
<sequence length="286" mass="32955">MNRKVELLAVIDYKDCCTLDVSRVNAQMYITSDRGIHVFSQKSEHIQTIEQGLEDNCTCSGISIYDNFLFVGCISKSGIGSVKIFTLDGFFITAFQEIRIQDKIYTFKDIMGVLVDEASTELALFLCARWNKLVYCYTPCKNYIIDLCSEPQDIKSGSFEIFILLRDPNSIVMLDKFDISTSLTTIYPGLGSDIRPRNHFNPLIKKIQFIGIHPAREELNIVNYREGILMVYNWEGRLIENVYSEYLFGEKGRFQQGLAIDYYGYVFVLIDASVIRIDMRREQYIS</sequence>
<reference evidence="1 2" key="1">
    <citation type="journal article" date="2023" name="BMC Biol.">
        <title>The compact genome of the sponge Oopsacas minuta (Hexactinellida) is lacking key metazoan core genes.</title>
        <authorList>
            <person name="Santini S."/>
            <person name="Schenkelaars Q."/>
            <person name="Jourda C."/>
            <person name="Duchesne M."/>
            <person name="Belahbib H."/>
            <person name="Rocher C."/>
            <person name="Selva M."/>
            <person name="Riesgo A."/>
            <person name="Vervoort M."/>
            <person name="Leys S.P."/>
            <person name="Kodjabachian L."/>
            <person name="Le Bivic A."/>
            <person name="Borchiellini C."/>
            <person name="Claverie J.M."/>
            <person name="Renard E."/>
        </authorList>
    </citation>
    <scope>NUCLEOTIDE SEQUENCE [LARGE SCALE GENOMIC DNA]</scope>
    <source>
        <strain evidence="1">SPO-2</strain>
    </source>
</reference>
<dbReference type="EMBL" id="JAKMXF010000318">
    <property type="protein sequence ID" value="KAI6649699.1"/>
    <property type="molecule type" value="Genomic_DNA"/>
</dbReference>
<evidence type="ECO:0000313" key="2">
    <source>
        <dbReference type="Proteomes" id="UP001165289"/>
    </source>
</evidence>
<keyword evidence="2" id="KW-1185">Reference proteome</keyword>